<comment type="caution">
    <text evidence="4">The sequence shown here is derived from an EMBL/GenBank/DDBJ whole genome shotgun (WGS) entry which is preliminary data.</text>
</comment>
<dbReference type="InParanoid" id="A0A151ZS13"/>
<dbReference type="EMBL" id="LODT01000021">
    <property type="protein sequence ID" value="KYQ96767.1"/>
    <property type="molecule type" value="Genomic_DNA"/>
</dbReference>
<dbReference type="GO" id="GO:0006888">
    <property type="term" value="P:endoplasmic reticulum to Golgi vesicle-mediated transport"/>
    <property type="evidence" value="ECO:0007669"/>
    <property type="project" value="TreeGrafter"/>
</dbReference>
<dbReference type="PANTHER" id="PTHR12205:SF0">
    <property type="entry name" value="CENTROMERE_KINETOCHORE PROTEIN ZW10 HOMOLOG"/>
    <property type="match status" value="1"/>
</dbReference>
<organism evidence="4 5">
    <name type="scientific">Tieghemostelium lacteum</name>
    <name type="common">Slime mold</name>
    <name type="synonym">Dictyostelium lacteum</name>
    <dbReference type="NCBI Taxonomy" id="361077"/>
    <lineage>
        <taxon>Eukaryota</taxon>
        <taxon>Amoebozoa</taxon>
        <taxon>Evosea</taxon>
        <taxon>Eumycetozoa</taxon>
        <taxon>Dictyostelia</taxon>
        <taxon>Dictyosteliales</taxon>
        <taxon>Raperosteliaceae</taxon>
        <taxon>Tieghemostelium</taxon>
    </lineage>
</organism>
<dbReference type="FunCoup" id="A0A151ZS13">
    <property type="interactions" value="225"/>
</dbReference>
<feature type="domain" description="Centromere/kinetochore protein zw10 middle" evidence="1">
    <location>
        <begin position="252"/>
        <end position="446"/>
    </location>
</feature>
<dbReference type="GO" id="GO:1990423">
    <property type="term" value="C:RZZ complex"/>
    <property type="evidence" value="ECO:0007669"/>
    <property type="project" value="TreeGrafter"/>
</dbReference>
<dbReference type="OrthoDB" id="534815at2759"/>
<dbReference type="InterPro" id="IPR048343">
    <property type="entry name" value="ZW10_C"/>
</dbReference>
<protein>
    <submittedName>
        <fullName evidence="4">Centrosomal protein</fullName>
    </submittedName>
</protein>
<dbReference type="Pfam" id="PF20666">
    <property type="entry name" value="ZW10_C"/>
    <property type="match status" value="1"/>
</dbReference>
<evidence type="ECO:0000259" key="1">
    <source>
        <dbReference type="Pfam" id="PF20665"/>
    </source>
</evidence>
<dbReference type="GO" id="GO:0007094">
    <property type="term" value="P:mitotic spindle assembly checkpoint signaling"/>
    <property type="evidence" value="ECO:0007669"/>
    <property type="project" value="TreeGrafter"/>
</dbReference>
<dbReference type="OMA" id="HHLLTMG"/>
<gene>
    <name evidence="4" type="ORF">DLAC_04065</name>
</gene>
<dbReference type="Pfam" id="PF20665">
    <property type="entry name" value="Zw10_middle"/>
    <property type="match status" value="1"/>
</dbReference>
<sequence>MSATHDPLISELIKDNDAIKNIENILNIKKNIPSDKNKNDDLFEQPYVLESSISTLITLLVDLKKYLYNTVENELEKSTQNKKIDIIKLQSEIQVLESKKTNAINDIENKDNGILEEIKNTVNNERDLRNRLDSIDTVLSILDYFDRFNILVKQFELAFQEKKDYIESNRYLKEMESMLHSIPLDLVSVHPLPRIVPSLKDQLKKRRNQLKTIILDLFTNCIVINSSDLVLTCQDDSLLQPLEQPPPNIKYSNSIYKLVESLISLGLFNYTLTSISSNLLSTLIQPLISNNNIENLTFQITIENNKIHFQIINDNNKTTDNNNNSNRDNDRFTRLYNIIENLLIFICNHIFSNEKSLTLKFGKEVCSAISNSILNQRLKKCIPDTLQDLGKFQTITKLTQKFDNQMEDIGLLSSHDRILSAYVDNIEFHYAENKRNHLLQCAREIIQKDQCIDVISSDESIFGEFKTSVGTSTSMDLIQGFHFTPRTIFKSVHLLLELSQSALKEASLTASSLCCKKLYQGARDIFDLFRATYYQFHQNTINNREFVESITYSALYYNSCLFLSHCFLVFSLDYKSKLSEILQDPSTIVTFVDFSPIFKDVANQFFSNFLQTKLKLIQSHLNNCNQLLDTKDDNIFNKIESNFKLLIKQLNQMSSIWKKLFPRERYFELISLFIEQIISRIIKMILNLQNIEVIETTRLCQLSQMLMAFEDFYTFPGEAEELTKTRMKLIPSWKKLWQLNNVLEYTLSEIVQQYNQGKLKKLTNSELRSLVLSIFVDFDLRTQFLSQLSK</sequence>
<dbReference type="STRING" id="361077.A0A151ZS13"/>
<proteinExistence type="predicted"/>
<dbReference type="PANTHER" id="PTHR12205">
    <property type="entry name" value="CENTROMERE/KINETOCHORE PROTEIN ZW10"/>
    <property type="match status" value="1"/>
</dbReference>
<dbReference type="InterPro" id="IPR055148">
    <property type="entry name" value="ZW10_C_2"/>
</dbReference>
<feature type="domain" description="Centromere/kinetochore protein zw10 C-terminal" evidence="2">
    <location>
        <begin position="483"/>
        <end position="612"/>
    </location>
</feature>
<name>A0A151ZS13_TIELA</name>
<evidence type="ECO:0000259" key="2">
    <source>
        <dbReference type="Pfam" id="PF20666"/>
    </source>
</evidence>
<dbReference type="AlphaFoldDB" id="A0A151ZS13"/>
<dbReference type="Proteomes" id="UP000076078">
    <property type="component" value="Unassembled WGS sequence"/>
</dbReference>
<dbReference type="Pfam" id="PF22766">
    <property type="entry name" value="ZW10_C2"/>
    <property type="match status" value="1"/>
</dbReference>
<feature type="domain" description="ZW10 C-terminal helical" evidence="3">
    <location>
        <begin position="646"/>
        <end position="787"/>
    </location>
</feature>
<accession>A0A151ZS13</accession>
<dbReference type="InterPro" id="IPR046362">
    <property type="entry name" value="Zw10/DSL1_C_sf"/>
</dbReference>
<keyword evidence="5" id="KW-1185">Reference proteome</keyword>
<evidence type="ECO:0000313" key="5">
    <source>
        <dbReference type="Proteomes" id="UP000076078"/>
    </source>
</evidence>
<dbReference type="Gene3D" id="1.10.357.150">
    <property type="match status" value="1"/>
</dbReference>
<dbReference type="GO" id="GO:0005737">
    <property type="term" value="C:cytoplasm"/>
    <property type="evidence" value="ECO:0007669"/>
    <property type="project" value="GOC"/>
</dbReference>
<evidence type="ECO:0000313" key="4">
    <source>
        <dbReference type="EMBL" id="KYQ96767.1"/>
    </source>
</evidence>
<evidence type="ECO:0000259" key="3">
    <source>
        <dbReference type="Pfam" id="PF22766"/>
    </source>
</evidence>
<dbReference type="InterPro" id="IPR048344">
    <property type="entry name" value="Zw10_middle"/>
</dbReference>
<reference evidence="4 5" key="1">
    <citation type="submission" date="2015-12" db="EMBL/GenBank/DDBJ databases">
        <title>Dictyostelia acquired genes for synthesis and detection of signals that induce cell-type specialization by lateral gene transfer from prokaryotes.</title>
        <authorList>
            <person name="Gloeckner G."/>
            <person name="Schaap P."/>
        </authorList>
    </citation>
    <scope>NUCLEOTIDE SEQUENCE [LARGE SCALE GENOMIC DNA]</scope>
    <source>
        <strain evidence="4 5">TK</strain>
    </source>
</reference>